<evidence type="ECO:0000313" key="5">
    <source>
        <dbReference type="RefSeq" id="XP_030381660.1"/>
    </source>
</evidence>
<evidence type="ECO:0000313" key="3">
    <source>
        <dbReference type="Proteomes" id="UP000504634"/>
    </source>
</evidence>
<evidence type="ECO:0000313" key="4">
    <source>
        <dbReference type="RefSeq" id="XP_030381659.1"/>
    </source>
</evidence>
<feature type="region of interest" description="Disordered" evidence="1">
    <location>
        <begin position="445"/>
        <end position="464"/>
    </location>
</feature>
<gene>
    <name evidence="4 5 6" type="primary">LOC115629350</name>
</gene>
<proteinExistence type="predicted"/>
<accession>A0A6J2TZY1</accession>
<reference evidence="4 5" key="1">
    <citation type="submission" date="2025-04" db="UniProtKB">
        <authorList>
            <consortium name="RefSeq"/>
        </authorList>
    </citation>
    <scope>IDENTIFICATION</scope>
    <source>
        <strain evidence="4 5">11010-0011.00</strain>
        <tissue evidence="4 5">Whole body</tissue>
    </source>
</reference>
<keyword evidence="2" id="KW-1133">Transmembrane helix</keyword>
<feature type="compositionally biased region" description="Acidic residues" evidence="1">
    <location>
        <begin position="205"/>
        <end position="219"/>
    </location>
</feature>
<name>A0A6J2TZY1_DROLE</name>
<dbReference type="Proteomes" id="UP000504634">
    <property type="component" value="Unplaced"/>
</dbReference>
<sequence length="464" mass="52289">MDTVKESIAVPGVHMEDIVDKLRYTHAPEGQFSGVSGLFNRISLHFYMFLESFKWVKSPPDNDSLLIFALLSFTMTVGSGFLAWNLYIFNTRHQLDPMQDVTFIQEHKMRCRRLVRSILFRLIAMRERSLPIENEGMEAPLEIEDQPPIVCPSDVDQMIQIIMDLEAGENDSVDSTDQTGSSESSELHSDNSDQTDEESPRLYDNQEDDNTEAPEGADYDDARNGADQEREPQRIARVPQHRNKRPGTPRHFLNATMPGQSIRSPRFEPQLDTIYEVENERDYEAPIRLPPFRTLPQQPLVPPPPSGSLILHPDLLRLPPVLEPMQLRDPSQAAQSADLDTISVGEQPQPVALQERAPAPTDQQGEIEVPVITSVLPYSQAYVNHVELSSPVHLQHVNRRTRATQTRPDHSLHPANSSVPQFNLFADPTGLENSVPADRETLEQLANESNLPRPSDSPGNPYLL</sequence>
<protein>
    <submittedName>
        <fullName evidence="4 5">Uncharacterized protein LOC115629350 isoform X1</fullName>
    </submittedName>
</protein>
<evidence type="ECO:0000313" key="6">
    <source>
        <dbReference type="RefSeq" id="XP_030381661.1"/>
    </source>
</evidence>
<feature type="compositionally biased region" description="Basic residues" evidence="1">
    <location>
        <begin position="239"/>
        <end position="248"/>
    </location>
</feature>
<dbReference type="RefSeq" id="XP_030381660.1">
    <property type="nucleotide sequence ID" value="XM_030525800.1"/>
</dbReference>
<evidence type="ECO:0000256" key="2">
    <source>
        <dbReference type="SAM" id="Phobius"/>
    </source>
</evidence>
<feature type="region of interest" description="Disordered" evidence="1">
    <location>
        <begin position="168"/>
        <end position="265"/>
    </location>
</feature>
<evidence type="ECO:0000256" key="1">
    <source>
        <dbReference type="SAM" id="MobiDB-lite"/>
    </source>
</evidence>
<keyword evidence="2" id="KW-0812">Transmembrane</keyword>
<feature type="compositionally biased region" description="Basic and acidic residues" evidence="1">
    <location>
        <begin position="220"/>
        <end position="234"/>
    </location>
</feature>
<keyword evidence="2" id="KW-0472">Membrane</keyword>
<dbReference type="AlphaFoldDB" id="A0A6J2TZY1"/>
<dbReference type="RefSeq" id="XP_030381661.1">
    <property type="nucleotide sequence ID" value="XM_030525801.1"/>
</dbReference>
<feature type="transmembrane region" description="Helical" evidence="2">
    <location>
        <begin position="65"/>
        <end position="89"/>
    </location>
</feature>
<feature type="region of interest" description="Disordered" evidence="1">
    <location>
        <begin position="393"/>
        <end position="434"/>
    </location>
</feature>
<organism evidence="3 4">
    <name type="scientific">Drosophila lebanonensis</name>
    <name type="common">Fruit fly</name>
    <name type="synonym">Scaptodrosophila lebanonensis</name>
    <dbReference type="NCBI Taxonomy" id="7225"/>
    <lineage>
        <taxon>Eukaryota</taxon>
        <taxon>Metazoa</taxon>
        <taxon>Ecdysozoa</taxon>
        <taxon>Arthropoda</taxon>
        <taxon>Hexapoda</taxon>
        <taxon>Insecta</taxon>
        <taxon>Pterygota</taxon>
        <taxon>Neoptera</taxon>
        <taxon>Endopterygota</taxon>
        <taxon>Diptera</taxon>
        <taxon>Brachycera</taxon>
        <taxon>Muscomorpha</taxon>
        <taxon>Ephydroidea</taxon>
        <taxon>Drosophilidae</taxon>
        <taxon>Scaptodrosophila</taxon>
    </lineage>
</organism>
<dbReference type="GeneID" id="115629350"/>
<dbReference type="RefSeq" id="XP_030381659.1">
    <property type="nucleotide sequence ID" value="XM_030525799.1"/>
</dbReference>
<keyword evidence="3" id="KW-1185">Reference proteome</keyword>